<proteinExistence type="predicted"/>
<dbReference type="GO" id="GO:0005829">
    <property type="term" value="C:cytosol"/>
    <property type="evidence" value="ECO:0007669"/>
    <property type="project" value="TreeGrafter"/>
</dbReference>
<feature type="region of interest" description="Disordered" evidence="1">
    <location>
        <begin position="1"/>
        <end position="62"/>
    </location>
</feature>
<dbReference type="AlphaFoldDB" id="A0AAV0PG48"/>
<feature type="compositionally biased region" description="Basic and acidic residues" evidence="1">
    <location>
        <begin position="100"/>
        <end position="156"/>
    </location>
</feature>
<comment type="caution">
    <text evidence="2">The sequence shown here is derived from an EMBL/GenBank/DDBJ whole genome shotgun (WGS) entry which is preliminary data.</text>
</comment>
<name>A0AAV0PG48_9ROSI</name>
<organism evidence="2 3">
    <name type="scientific">Linum tenue</name>
    <dbReference type="NCBI Taxonomy" id="586396"/>
    <lineage>
        <taxon>Eukaryota</taxon>
        <taxon>Viridiplantae</taxon>
        <taxon>Streptophyta</taxon>
        <taxon>Embryophyta</taxon>
        <taxon>Tracheophyta</taxon>
        <taxon>Spermatophyta</taxon>
        <taxon>Magnoliopsida</taxon>
        <taxon>eudicotyledons</taxon>
        <taxon>Gunneridae</taxon>
        <taxon>Pentapetalae</taxon>
        <taxon>rosids</taxon>
        <taxon>fabids</taxon>
        <taxon>Malpighiales</taxon>
        <taxon>Linaceae</taxon>
        <taxon>Linum</taxon>
    </lineage>
</organism>
<feature type="compositionally biased region" description="Basic and acidic residues" evidence="1">
    <location>
        <begin position="27"/>
        <end position="36"/>
    </location>
</feature>
<gene>
    <name evidence="2" type="ORF">LITE_LOCUS38224</name>
</gene>
<sequence>MASDQEKMERAEAAAWQAAYDLRGVNRQREYEERAKSNKVPPALDKDENPGSGAQDRPGLIGSMFRAVADTVGHSKDAVVGNGHEAAEKTKSAAETAGEMARETKDAAGQKMESAKDTAKGKAGEVAEMAEDTKEAAKGKAAETMDKVSDRTKDADYASGRTAPVVTLDRDDHDRPGVISSMFRAVADTVGHAKDAVVGKGQEAAEKTNSAAEMAGEKAKAGEVIDTARDKKEVVKEKAGEYVDFAANKAGETKDAAKGKAEEYKNYAAEKAGQTKDYTVEKAREAKDYTAADKANEAADKAIETKQGSETAGSKLGDVARAAMDFLSGKKEQVKEKAEETAQITKEKMREAEEETRRKVEELKLQDEAEKADYQHRKEEAERGRAARDTIYGAAGIGTISDSIRSKLTQPGDVVEETLAARKRGGTGRAALE</sequence>
<dbReference type="Gene3D" id="6.10.140.1430">
    <property type="match status" value="2"/>
</dbReference>
<feature type="region of interest" description="Disordered" evidence="1">
    <location>
        <begin position="200"/>
        <end position="222"/>
    </location>
</feature>
<evidence type="ECO:0000313" key="2">
    <source>
        <dbReference type="EMBL" id="CAI0469590.1"/>
    </source>
</evidence>
<keyword evidence="3" id="KW-1185">Reference proteome</keyword>
<evidence type="ECO:0000256" key="1">
    <source>
        <dbReference type="SAM" id="MobiDB-lite"/>
    </source>
</evidence>
<protein>
    <submittedName>
        <fullName evidence="2">Uncharacterized protein</fullName>
    </submittedName>
</protein>
<feature type="region of interest" description="Disordered" evidence="1">
    <location>
        <begin position="78"/>
        <end position="156"/>
    </location>
</feature>
<dbReference type="PANTHER" id="PTHR47372:SF48">
    <property type="entry name" value="(RAPE) HYPOTHETICAL PROTEIN"/>
    <property type="match status" value="1"/>
</dbReference>
<dbReference type="Proteomes" id="UP001154282">
    <property type="component" value="Unassembled WGS sequence"/>
</dbReference>
<accession>A0AAV0PG48</accession>
<feature type="compositionally biased region" description="Basic and acidic residues" evidence="1">
    <location>
        <begin position="1"/>
        <end position="12"/>
    </location>
</feature>
<dbReference type="EMBL" id="CAMGYJ010000008">
    <property type="protein sequence ID" value="CAI0469590.1"/>
    <property type="molecule type" value="Genomic_DNA"/>
</dbReference>
<feature type="region of interest" description="Disordered" evidence="1">
    <location>
        <begin position="330"/>
        <end position="357"/>
    </location>
</feature>
<dbReference type="PANTHER" id="PTHR47372">
    <property type="entry name" value="DAUER UP-REGULATED-RELATED"/>
    <property type="match status" value="1"/>
</dbReference>
<evidence type="ECO:0000313" key="3">
    <source>
        <dbReference type="Proteomes" id="UP001154282"/>
    </source>
</evidence>
<reference evidence="2" key="1">
    <citation type="submission" date="2022-08" db="EMBL/GenBank/DDBJ databases">
        <authorList>
            <person name="Gutierrez-Valencia J."/>
        </authorList>
    </citation>
    <scope>NUCLEOTIDE SEQUENCE</scope>
</reference>